<accession>A0ACC1BDH7</accession>
<gene>
    <name evidence="1" type="ORF">Patl1_29326</name>
</gene>
<protein>
    <submittedName>
        <fullName evidence="1">Uncharacterized protein</fullName>
    </submittedName>
</protein>
<organism evidence="1 2">
    <name type="scientific">Pistacia atlantica</name>
    <dbReference type="NCBI Taxonomy" id="434234"/>
    <lineage>
        <taxon>Eukaryota</taxon>
        <taxon>Viridiplantae</taxon>
        <taxon>Streptophyta</taxon>
        <taxon>Embryophyta</taxon>
        <taxon>Tracheophyta</taxon>
        <taxon>Spermatophyta</taxon>
        <taxon>Magnoliopsida</taxon>
        <taxon>eudicotyledons</taxon>
        <taxon>Gunneridae</taxon>
        <taxon>Pentapetalae</taxon>
        <taxon>rosids</taxon>
        <taxon>malvids</taxon>
        <taxon>Sapindales</taxon>
        <taxon>Anacardiaceae</taxon>
        <taxon>Pistacia</taxon>
    </lineage>
</organism>
<dbReference type="Proteomes" id="UP001164250">
    <property type="component" value="Chromosome 5"/>
</dbReference>
<sequence>MEEYPEEWRTPPVSLVSLVGWSEHHHLISTHLLSLQPPINTLALPDLSKLLLLLPKSNKPPLDSPPQQGGILKRDWLIKHRTRIPSVVAPLFSSDQVSGDPTQWLQVCSDLDNLKAVIRPRNIKFLVVIIVKDGDDINEDRFIALRKRAELDAKYILTFNPNDASQLRHSLNRHATPLPFFYLFIFYFKDEGKRIKTRVEKKSINSIDFNIRHCFKAAVYAEFRRDWAEALRLYEDAYHILREMIGTSTRLPPIQRLVEIKTVAEQLHFKISNLLLHGGKVKEAVTWFRQHNNSYRKLVGAPEVVFLHWEWMSRQFLVFGELLETSSVSIQNISSLVSGATDRPLTEWELHPSYYYQLAANYLKEKRSSLELALSMSETSNEIDTSAESVVPSLYVGQFAQLLEQGDSVTMKPLTDEEYTHYAIAEGKRFQDSFEIIALLKKSCESYGNLKACRMGSFCALQMATEYFAVGDFSNAKQLFDGVASQYRQEGWVTLLWEVLGYLRECSKEQGAVRDFAEYSLEMAALPVSSGTDAKPFRFKECSPAGPPSFSQREVIHKEVFGLVSREAGSASVEDDNDIKITGDTPLHLEIDHVSPLRVVLLASVAFHEQIVKPGVSTLITVSLLSQLPHTVEIDQLEVQFNQSECNFVIMNAQKPSLAAMTDGEQGHQVESAPLVLATNKWLRLTYGVKSGMSAVLFWFTCISMISSINMI</sequence>
<keyword evidence="2" id="KW-1185">Reference proteome</keyword>
<evidence type="ECO:0000313" key="2">
    <source>
        <dbReference type="Proteomes" id="UP001164250"/>
    </source>
</evidence>
<evidence type="ECO:0000313" key="1">
    <source>
        <dbReference type="EMBL" id="KAJ0096985.1"/>
    </source>
</evidence>
<comment type="caution">
    <text evidence="1">The sequence shown here is derived from an EMBL/GenBank/DDBJ whole genome shotgun (WGS) entry which is preliminary data.</text>
</comment>
<name>A0ACC1BDH7_9ROSI</name>
<reference evidence="2" key="1">
    <citation type="journal article" date="2023" name="G3 (Bethesda)">
        <title>Genome assembly and association tests identify interacting loci associated with vigor, precocity, and sex in interspecific pistachio rootstocks.</title>
        <authorList>
            <person name="Palmer W."/>
            <person name="Jacygrad E."/>
            <person name="Sagayaradj S."/>
            <person name="Cavanaugh K."/>
            <person name="Han R."/>
            <person name="Bertier L."/>
            <person name="Beede B."/>
            <person name="Kafkas S."/>
            <person name="Golino D."/>
            <person name="Preece J."/>
            <person name="Michelmore R."/>
        </authorList>
    </citation>
    <scope>NUCLEOTIDE SEQUENCE [LARGE SCALE GENOMIC DNA]</scope>
</reference>
<proteinExistence type="predicted"/>
<dbReference type="EMBL" id="CM047901">
    <property type="protein sequence ID" value="KAJ0096985.1"/>
    <property type="molecule type" value="Genomic_DNA"/>
</dbReference>